<dbReference type="Proteomes" id="UP000039217">
    <property type="component" value="Unassembled WGS sequence"/>
</dbReference>
<dbReference type="EMBL" id="CQQC01000002">
    <property type="protein sequence ID" value="CNU08356.1"/>
    <property type="molecule type" value="Genomic_DNA"/>
</dbReference>
<reference evidence="1 2" key="1">
    <citation type="submission" date="2015-03" db="EMBL/GenBank/DDBJ databases">
        <authorList>
            <consortium name="Pathogen Informatics"/>
        </authorList>
    </citation>
    <scope>NUCLEOTIDE SEQUENCE [LARGE SCALE GENOMIC DNA]</scope>
    <source>
        <strain evidence="1 2">D00501624</strain>
    </source>
</reference>
<sequence length="222" mass="24580">MEHLHRRLEFVVGECHHVGVGAVPEHHGLLFHGTLQCGQVVAKPRRSFEVQLLGRGVHLLFQGAGEPVGLAGQKVAEVCHDLAVLGRIDPANTRRGTFVDVAEQAWTIDLPVPLKHPRRASSRRKHPGEQIQRFPDCPRVRVRPEIAHTLAPRTAIDHQPGKFLAQGDRQHRVGLVVAVADVESRIELLDPGVFQLQCLNLGPHDRPFDLGRGGHQLPGPRR</sequence>
<evidence type="ECO:0000313" key="2">
    <source>
        <dbReference type="Proteomes" id="UP000039217"/>
    </source>
</evidence>
<evidence type="ECO:0000313" key="1">
    <source>
        <dbReference type="EMBL" id="CNU08356.1"/>
    </source>
</evidence>
<gene>
    <name evidence="1" type="ORF">ERS007661_00025</name>
</gene>
<name>A0A655CCU1_MYCTX</name>
<protein>
    <submittedName>
        <fullName evidence="1">Uncharacterized protein</fullName>
    </submittedName>
</protein>
<organism evidence="1 2">
    <name type="scientific">Mycobacterium tuberculosis</name>
    <dbReference type="NCBI Taxonomy" id="1773"/>
    <lineage>
        <taxon>Bacteria</taxon>
        <taxon>Bacillati</taxon>
        <taxon>Actinomycetota</taxon>
        <taxon>Actinomycetes</taxon>
        <taxon>Mycobacteriales</taxon>
        <taxon>Mycobacteriaceae</taxon>
        <taxon>Mycobacterium</taxon>
        <taxon>Mycobacterium tuberculosis complex</taxon>
    </lineage>
</organism>
<accession>A0A655CCU1</accession>
<dbReference type="AlphaFoldDB" id="A0A655CCU1"/>
<proteinExistence type="predicted"/>